<feature type="transmembrane region" description="Helical" evidence="1">
    <location>
        <begin position="25"/>
        <end position="46"/>
    </location>
</feature>
<dbReference type="AlphaFoldDB" id="A0A916N593"/>
<dbReference type="RefSeq" id="WP_215239810.1">
    <property type="nucleotide sequence ID" value="NZ_CAJRAF010000002.1"/>
</dbReference>
<gene>
    <name evidence="2" type="ORF">DYBT9275_03293</name>
</gene>
<reference evidence="2" key="1">
    <citation type="submission" date="2021-04" db="EMBL/GenBank/DDBJ databases">
        <authorList>
            <person name="Rodrigo-Torres L."/>
            <person name="Arahal R. D."/>
            <person name="Lucena T."/>
        </authorList>
    </citation>
    <scope>NUCLEOTIDE SEQUENCE</scope>
    <source>
        <strain evidence="2">CECT 9275</strain>
    </source>
</reference>
<dbReference type="EMBL" id="CAJRAF010000002">
    <property type="protein sequence ID" value="CAG5004073.1"/>
    <property type="molecule type" value="Genomic_DNA"/>
</dbReference>
<keyword evidence="3" id="KW-1185">Reference proteome</keyword>
<evidence type="ECO:0000256" key="1">
    <source>
        <dbReference type="SAM" id="Phobius"/>
    </source>
</evidence>
<proteinExistence type="predicted"/>
<keyword evidence="1" id="KW-0812">Transmembrane</keyword>
<feature type="transmembrane region" description="Helical" evidence="1">
    <location>
        <begin position="180"/>
        <end position="199"/>
    </location>
</feature>
<organism evidence="2 3">
    <name type="scientific">Dyadobacter helix</name>
    <dbReference type="NCBI Taxonomy" id="2822344"/>
    <lineage>
        <taxon>Bacteria</taxon>
        <taxon>Pseudomonadati</taxon>
        <taxon>Bacteroidota</taxon>
        <taxon>Cytophagia</taxon>
        <taxon>Cytophagales</taxon>
        <taxon>Spirosomataceae</taxon>
        <taxon>Dyadobacter</taxon>
    </lineage>
</organism>
<sequence>MNQIFSFHRFVLLIRLDISEKGKNYLLMGSLLTSLLILLTFPILLSKEHSEILYLLHPLALFMLVIFGGSLYTNTAFNQYSSPETGISALMIPASRLEKYLTALLTNLLFTIPFLLLFLKLHYFTIGLANKNIPADMLGYQPIPYPLLQYFISIHIIVQAAVFLGSIYFRKLSYIKTAGILLAAVTVIFFSNWVFAYSVTNHPTNIVTFPFSAWRIWYAHSGRSYYVDLPKNIQYAVYSFPVLFLLACWYIAFVRLQEKEI</sequence>
<feature type="transmembrane region" description="Helical" evidence="1">
    <location>
        <begin position="147"/>
        <end position="168"/>
    </location>
</feature>
<evidence type="ECO:0000313" key="3">
    <source>
        <dbReference type="Proteomes" id="UP000680038"/>
    </source>
</evidence>
<protein>
    <submittedName>
        <fullName evidence="2">Uncharacterized protein</fullName>
    </submittedName>
</protein>
<comment type="caution">
    <text evidence="2">The sequence shown here is derived from an EMBL/GenBank/DDBJ whole genome shotgun (WGS) entry which is preliminary data.</text>
</comment>
<keyword evidence="1" id="KW-0472">Membrane</keyword>
<keyword evidence="1" id="KW-1133">Transmembrane helix</keyword>
<feature type="transmembrane region" description="Helical" evidence="1">
    <location>
        <begin position="52"/>
        <end position="72"/>
    </location>
</feature>
<name>A0A916N593_9BACT</name>
<accession>A0A916N593</accession>
<feature type="transmembrane region" description="Helical" evidence="1">
    <location>
        <begin position="235"/>
        <end position="256"/>
    </location>
</feature>
<evidence type="ECO:0000313" key="2">
    <source>
        <dbReference type="EMBL" id="CAG5004073.1"/>
    </source>
</evidence>
<feature type="transmembrane region" description="Helical" evidence="1">
    <location>
        <begin position="100"/>
        <end position="119"/>
    </location>
</feature>
<dbReference type="Proteomes" id="UP000680038">
    <property type="component" value="Unassembled WGS sequence"/>
</dbReference>